<comment type="caution">
    <text evidence="4">The sequence shown here is derived from an EMBL/GenBank/DDBJ whole genome shotgun (WGS) entry which is preliminary data.</text>
</comment>
<evidence type="ECO:0000259" key="3">
    <source>
        <dbReference type="Pfam" id="PF02557"/>
    </source>
</evidence>
<dbReference type="GO" id="GO:0008233">
    <property type="term" value="F:peptidase activity"/>
    <property type="evidence" value="ECO:0007669"/>
    <property type="project" value="InterPro"/>
</dbReference>
<keyword evidence="4" id="KW-0378">Hydrolase</keyword>
<feature type="domain" description="Peptidoglycan binding-like" evidence="2">
    <location>
        <begin position="42"/>
        <end position="94"/>
    </location>
</feature>
<gene>
    <name evidence="4" type="ORF">BJ978_000960</name>
</gene>
<reference evidence="4" key="1">
    <citation type="submission" date="2022-06" db="EMBL/GenBank/DDBJ databases">
        <title>Sequencing the genomes of 1000 actinobacteria strains.</title>
        <authorList>
            <person name="Klenk H.-P."/>
        </authorList>
    </citation>
    <scope>NUCLEOTIDE SEQUENCE</scope>
    <source>
        <strain evidence="4">DSM 22016</strain>
    </source>
</reference>
<feature type="chain" id="PRO_5040935017" evidence="1">
    <location>
        <begin position="29"/>
        <end position="315"/>
    </location>
</feature>
<dbReference type="Gene3D" id="3.30.1380.10">
    <property type="match status" value="1"/>
</dbReference>
<evidence type="ECO:0000313" key="4">
    <source>
        <dbReference type="EMBL" id="MCP2370284.1"/>
    </source>
</evidence>
<dbReference type="InterPro" id="IPR036365">
    <property type="entry name" value="PGBD-like_sf"/>
</dbReference>
<feature type="domain" description="Peptidoglycan binding-like" evidence="2">
    <location>
        <begin position="106"/>
        <end position="159"/>
    </location>
</feature>
<dbReference type="Gene3D" id="1.10.101.10">
    <property type="entry name" value="PGBD-like superfamily/PGBD"/>
    <property type="match status" value="2"/>
</dbReference>
<dbReference type="InterPro" id="IPR009045">
    <property type="entry name" value="Zn_M74/Hedgehog-like"/>
</dbReference>
<dbReference type="SUPFAM" id="SSF55166">
    <property type="entry name" value="Hedgehog/DD-peptidase"/>
    <property type="match status" value="1"/>
</dbReference>
<name>A0A9X2KB65_9MICO</name>
<protein>
    <submittedName>
        <fullName evidence="4">Peptidoglycan hydrolase-like protein with peptidoglycan-binding domain</fullName>
    </submittedName>
</protein>
<dbReference type="Pfam" id="PF02557">
    <property type="entry name" value="VanY"/>
    <property type="match status" value="1"/>
</dbReference>
<proteinExistence type="predicted"/>
<dbReference type="SUPFAM" id="SSF47090">
    <property type="entry name" value="PGBD-like"/>
    <property type="match status" value="2"/>
</dbReference>
<evidence type="ECO:0000259" key="2">
    <source>
        <dbReference type="Pfam" id="PF01471"/>
    </source>
</evidence>
<dbReference type="AlphaFoldDB" id="A0A9X2KB65"/>
<dbReference type="InterPro" id="IPR003709">
    <property type="entry name" value="VanY-like_core_dom"/>
</dbReference>
<dbReference type="InterPro" id="IPR036366">
    <property type="entry name" value="PGBDSf"/>
</dbReference>
<dbReference type="CDD" id="cd14814">
    <property type="entry name" value="Peptidase_M15"/>
    <property type="match status" value="1"/>
</dbReference>
<evidence type="ECO:0000313" key="5">
    <source>
        <dbReference type="Proteomes" id="UP001139722"/>
    </source>
</evidence>
<dbReference type="RefSeq" id="WP_197738130.1">
    <property type="nucleotide sequence ID" value="NZ_BAAANU010000055.1"/>
</dbReference>
<dbReference type="InterPro" id="IPR002477">
    <property type="entry name" value="Peptidoglycan-bd-like"/>
</dbReference>
<organism evidence="4 5">
    <name type="scientific">Agromyces terreus</name>
    <dbReference type="NCBI Taxonomy" id="424795"/>
    <lineage>
        <taxon>Bacteria</taxon>
        <taxon>Bacillati</taxon>
        <taxon>Actinomycetota</taxon>
        <taxon>Actinomycetes</taxon>
        <taxon>Micrococcales</taxon>
        <taxon>Microbacteriaceae</taxon>
        <taxon>Agromyces</taxon>
    </lineage>
</organism>
<feature type="signal peptide" evidence="1">
    <location>
        <begin position="1"/>
        <end position="28"/>
    </location>
</feature>
<accession>A0A9X2KB65</accession>
<feature type="domain" description="D-alanyl-D-alanine carboxypeptidase-like core" evidence="3">
    <location>
        <begin position="199"/>
        <end position="301"/>
    </location>
</feature>
<keyword evidence="1" id="KW-0732">Signal</keyword>
<dbReference type="Pfam" id="PF01471">
    <property type="entry name" value="PG_binding_1"/>
    <property type="match status" value="2"/>
</dbReference>
<evidence type="ECO:0000256" key="1">
    <source>
        <dbReference type="SAM" id="SignalP"/>
    </source>
</evidence>
<dbReference type="EMBL" id="JAMZDY010000001">
    <property type="protein sequence ID" value="MCP2370284.1"/>
    <property type="molecule type" value="Genomic_DNA"/>
</dbReference>
<dbReference type="GO" id="GO:0006508">
    <property type="term" value="P:proteolysis"/>
    <property type="evidence" value="ECO:0007669"/>
    <property type="project" value="InterPro"/>
</dbReference>
<sequence length="315" mass="32584">MKRIAAVLLATLMMAGIGLTAGAAPAMAAPNAWPVVQSGQTSANVKAVQYLVTARGYATTADGVFGSGTKAKVVAFQKSRKLTADGIVGAGTWPQLTSATVKSGSSGNDVRAAQTLLNKYGYKLGVDGSFGAATKSAAVAFQKSVGLTADGIVGPNTWRYLASGKASAVVVPTDCAKVTGPVAESATTVVKGPGGYSFRVHKCLSSNLSKLLTAANAAGYTLGGWSYRSNAQQIELRKQHCGTSHYAIYEMPSSQCSPPTAIPGRSMHERGLAIDFNSKGASLTTAAFNWLKANAGKYGLKNLPSEKWHWSTNGN</sequence>
<keyword evidence="5" id="KW-1185">Reference proteome</keyword>
<dbReference type="Proteomes" id="UP001139722">
    <property type="component" value="Unassembled WGS sequence"/>
</dbReference>